<name>A0ABR9ZE77_VIBAN</name>
<dbReference type="Proteomes" id="UP000726136">
    <property type="component" value="Unassembled WGS sequence"/>
</dbReference>
<feature type="compositionally biased region" description="Polar residues" evidence="1">
    <location>
        <begin position="12"/>
        <end position="23"/>
    </location>
</feature>
<reference evidence="2 3" key="1">
    <citation type="journal article" date="2021" name="PeerJ">
        <title>Analysis of 44 Vibrio anguillarum genomes reveals high genetic diversity.</title>
        <authorList>
            <person name="Hansen M.J."/>
            <person name="Dalsgaard I."/>
        </authorList>
    </citation>
    <scope>NUCLEOTIDE SEQUENCE [LARGE SCALE GENOMIC DNA]</scope>
    <source>
        <strain evidence="2 3">040915-1/1B</strain>
    </source>
</reference>
<organism evidence="2 3">
    <name type="scientific">Vibrio anguillarum</name>
    <name type="common">Listonella anguillarum</name>
    <dbReference type="NCBI Taxonomy" id="55601"/>
    <lineage>
        <taxon>Bacteria</taxon>
        <taxon>Pseudomonadati</taxon>
        <taxon>Pseudomonadota</taxon>
        <taxon>Gammaproteobacteria</taxon>
        <taxon>Vibrionales</taxon>
        <taxon>Vibrionaceae</taxon>
        <taxon>Vibrio</taxon>
    </lineage>
</organism>
<feature type="non-terminal residue" evidence="2">
    <location>
        <position position="1"/>
    </location>
</feature>
<sequence length="23" mass="2354">SGHIEEAAKGSLSVTGTKQLRAI</sequence>
<comment type="caution">
    <text evidence="2">The sequence shown here is derived from an EMBL/GenBank/DDBJ whole genome shotgun (WGS) entry which is preliminary data.</text>
</comment>
<evidence type="ECO:0000256" key="1">
    <source>
        <dbReference type="SAM" id="MobiDB-lite"/>
    </source>
</evidence>
<evidence type="ECO:0000313" key="3">
    <source>
        <dbReference type="Proteomes" id="UP000726136"/>
    </source>
</evidence>
<gene>
    <name evidence="2" type="ORF">EAY46_27630</name>
</gene>
<keyword evidence="3" id="KW-1185">Reference proteome</keyword>
<dbReference type="EMBL" id="RDPI01001079">
    <property type="protein sequence ID" value="MBF4376754.1"/>
    <property type="molecule type" value="Genomic_DNA"/>
</dbReference>
<feature type="region of interest" description="Disordered" evidence="1">
    <location>
        <begin position="1"/>
        <end position="23"/>
    </location>
</feature>
<evidence type="ECO:0000313" key="2">
    <source>
        <dbReference type="EMBL" id="MBF4376754.1"/>
    </source>
</evidence>
<protein>
    <submittedName>
        <fullName evidence="2">Integrase</fullName>
    </submittedName>
</protein>
<proteinExistence type="predicted"/>
<accession>A0ABR9ZE77</accession>